<dbReference type="InterPro" id="IPR011006">
    <property type="entry name" value="CheY-like_superfamily"/>
</dbReference>
<evidence type="ECO:0000259" key="6">
    <source>
        <dbReference type="PROSITE" id="PS50110"/>
    </source>
</evidence>
<dbReference type="OrthoDB" id="342399at2"/>
<dbReference type="PANTHER" id="PTHR43280">
    <property type="entry name" value="ARAC-FAMILY TRANSCRIPTIONAL REGULATOR"/>
    <property type="match status" value="1"/>
</dbReference>
<evidence type="ECO:0000313" key="8">
    <source>
        <dbReference type="Proteomes" id="UP000295636"/>
    </source>
</evidence>
<feature type="domain" description="Response regulatory" evidence="6">
    <location>
        <begin position="3"/>
        <end position="120"/>
    </location>
</feature>
<dbReference type="CDD" id="cd17536">
    <property type="entry name" value="REC_YesN-like"/>
    <property type="match status" value="1"/>
</dbReference>
<keyword evidence="8" id="KW-1185">Reference proteome</keyword>
<gene>
    <name evidence="7" type="ORF">E1757_21150</name>
</gene>
<dbReference type="Pfam" id="PF00072">
    <property type="entry name" value="Response_reg"/>
    <property type="match status" value="1"/>
</dbReference>
<proteinExistence type="predicted"/>
<dbReference type="Gene3D" id="3.40.50.2300">
    <property type="match status" value="1"/>
</dbReference>
<dbReference type="Proteomes" id="UP000295636">
    <property type="component" value="Unassembled WGS sequence"/>
</dbReference>
<dbReference type="GO" id="GO:0043565">
    <property type="term" value="F:sequence-specific DNA binding"/>
    <property type="evidence" value="ECO:0007669"/>
    <property type="project" value="InterPro"/>
</dbReference>
<dbReference type="InterPro" id="IPR001789">
    <property type="entry name" value="Sig_transdc_resp-reg_receiver"/>
</dbReference>
<reference evidence="7 8" key="1">
    <citation type="submission" date="2019-03" db="EMBL/GenBank/DDBJ databases">
        <title>This is whole genome sequence of Paenibacillus sp MS74 strain.</title>
        <authorList>
            <person name="Trinh H.N."/>
        </authorList>
    </citation>
    <scope>NUCLEOTIDE SEQUENCE [LARGE SCALE GENOMIC DNA]</scope>
    <source>
        <strain evidence="7 8">MS74</strain>
    </source>
</reference>
<dbReference type="GO" id="GO:0003700">
    <property type="term" value="F:DNA-binding transcription factor activity"/>
    <property type="evidence" value="ECO:0007669"/>
    <property type="project" value="InterPro"/>
</dbReference>
<dbReference type="AlphaFoldDB" id="A0A4R5KJP5"/>
<evidence type="ECO:0000256" key="2">
    <source>
        <dbReference type="ARBA" id="ARBA00023125"/>
    </source>
</evidence>
<dbReference type="RefSeq" id="WP_133231820.1">
    <property type="nucleotide sequence ID" value="NZ_SMRT01000011.1"/>
</dbReference>
<keyword evidence="2" id="KW-0238">DNA-binding</keyword>
<dbReference type="SUPFAM" id="SSF46689">
    <property type="entry name" value="Homeodomain-like"/>
    <property type="match status" value="2"/>
</dbReference>
<dbReference type="SMART" id="SM00448">
    <property type="entry name" value="REC"/>
    <property type="match status" value="1"/>
</dbReference>
<protein>
    <submittedName>
        <fullName evidence="7">Response regulator</fullName>
    </submittedName>
</protein>
<evidence type="ECO:0000313" key="7">
    <source>
        <dbReference type="EMBL" id="TDF95048.1"/>
    </source>
</evidence>
<dbReference type="Pfam" id="PF12833">
    <property type="entry name" value="HTH_18"/>
    <property type="match status" value="1"/>
</dbReference>
<organism evidence="7 8">
    <name type="scientific">Paenibacillus piri</name>
    <dbReference type="NCBI Taxonomy" id="2547395"/>
    <lineage>
        <taxon>Bacteria</taxon>
        <taxon>Bacillati</taxon>
        <taxon>Bacillota</taxon>
        <taxon>Bacilli</taxon>
        <taxon>Bacillales</taxon>
        <taxon>Paenibacillaceae</taxon>
        <taxon>Paenibacillus</taxon>
    </lineage>
</organism>
<feature type="domain" description="HTH araC/xylS-type" evidence="5">
    <location>
        <begin position="387"/>
        <end position="485"/>
    </location>
</feature>
<dbReference type="PANTHER" id="PTHR43280:SF2">
    <property type="entry name" value="HTH-TYPE TRANSCRIPTIONAL REGULATOR EXSA"/>
    <property type="match status" value="1"/>
</dbReference>
<dbReference type="EMBL" id="SMRT01000011">
    <property type="protein sequence ID" value="TDF95048.1"/>
    <property type="molecule type" value="Genomic_DNA"/>
</dbReference>
<name>A0A4R5KJP5_9BACL</name>
<dbReference type="Gene3D" id="1.10.10.60">
    <property type="entry name" value="Homeodomain-like"/>
    <property type="match status" value="2"/>
</dbReference>
<keyword evidence="4" id="KW-0597">Phosphoprotein</keyword>
<feature type="modified residue" description="4-aspartylphosphate" evidence="4">
    <location>
        <position position="55"/>
    </location>
</feature>
<dbReference type="SMART" id="SM00342">
    <property type="entry name" value="HTH_ARAC"/>
    <property type="match status" value="1"/>
</dbReference>
<sequence length="496" mass="55700">MYKVILVDDEIWSLEGIRKVFDWQHMGFAIAAQTTDASEALELICSLKPDVVVTDIRMPEISGIDLLTLSRKRGITSEFIIISGFAEFAYAQEAIRYGAFDYQLKPIDPVEAKQLLTKLKLRLHEKQLAENVNTVKQLVSGACPPAEWLCERNFAPEGGAYWQVMTICGAVPDGFAEFPYAPASSAPFQPLALQLDEVQAVVIANGGQWLERDIMMYMSRWNKPGNCRIGLSRVTDEAEQLPRLIKESGMASAHHFIDERPEVIRFSAGTSFAIENIVLKTEKLIMLKDFDGICSIIDSIPDLFKTDGLGMYHATCLWNQYAFVIRKRLERDALLNRVEFLDYENIVSRFNSLSAMCEHIKGLLKVLCSSDSASGAGRSGTRNGNFIALLQQVNLNYDKPLSLSELADTHYLNMSYCSELFKKVTGYTFSDYVTKLRMEAAAELIRSGSYTAETVCSMTGYNDYYYFSKTFKKFYGVAPSKFAPTMPLPVSQSMSQ</sequence>
<evidence type="ECO:0000256" key="3">
    <source>
        <dbReference type="ARBA" id="ARBA00023163"/>
    </source>
</evidence>
<evidence type="ECO:0000256" key="4">
    <source>
        <dbReference type="PROSITE-ProRule" id="PRU00169"/>
    </source>
</evidence>
<keyword evidence="1" id="KW-0805">Transcription regulation</keyword>
<dbReference type="InterPro" id="IPR018060">
    <property type="entry name" value="HTH_AraC"/>
</dbReference>
<dbReference type="PROSITE" id="PS01124">
    <property type="entry name" value="HTH_ARAC_FAMILY_2"/>
    <property type="match status" value="1"/>
</dbReference>
<dbReference type="GO" id="GO:0000160">
    <property type="term" value="P:phosphorelay signal transduction system"/>
    <property type="evidence" value="ECO:0007669"/>
    <property type="project" value="InterPro"/>
</dbReference>
<keyword evidence="3" id="KW-0804">Transcription</keyword>
<evidence type="ECO:0000256" key="1">
    <source>
        <dbReference type="ARBA" id="ARBA00023015"/>
    </source>
</evidence>
<dbReference type="PROSITE" id="PS50110">
    <property type="entry name" value="RESPONSE_REGULATORY"/>
    <property type="match status" value="1"/>
</dbReference>
<dbReference type="SUPFAM" id="SSF52172">
    <property type="entry name" value="CheY-like"/>
    <property type="match status" value="1"/>
</dbReference>
<evidence type="ECO:0000259" key="5">
    <source>
        <dbReference type="PROSITE" id="PS01124"/>
    </source>
</evidence>
<dbReference type="InterPro" id="IPR009057">
    <property type="entry name" value="Homeodomain-like_sf"/>
</dbReference>
<comment type="caution">
    <text evidence="7">The sequence shown here is derived from an EMBL/GenBank/DDBJ whole genome shotgun (WGS) entry which is preliminary data.</text>
</comment>
<accession>A0A4R5KJP5</accession>